<feature type="compositionally biased region" description="Basic residues" evidence="1">
    <location>
        <begin position="421"/>
        <end position="430"/>
    </location>
</feature>
<proteinExistence type="predicted"/>
<dbReference type="PANTHER" id="PTHR22168:SF8">
    <property type="entry name" value="TRANSMEMBRANE PROTEIN 26"/>
    <property type="match status" value="1"/>
</dbReference>
<feature type="region of interest" description="Disordered" evidence="1">
    <location>
        <begin position="374"/>
        <end position="525"/>
    </location>
</feature>
<feature type="transmembrane region" description="Helical" evidence="2">
    <location>
        <begin position="210"/>
        <end position="230"/>
    </location>
</feature>
<name>A0A6P4F1D1_DRORH</name>
<sequence>MAKIISTIKAILTRIIFSAHSLLAIWQVVALKSDIIYWALCGPLLLLLLEGIFTIMIKKAQEWRWFCPSVFLYLSSIVPAIWLLELDKVARRKVNMTVANLTYPNPSNFSVPASNVTSLSSGSSNSSGVPPVATLLGQAGVTLSVTPDTWTTLIEQFLMLILIVGRWLLPKGDLTRDQLSQLLLVYIGTAADIIEFFDSYKDDSIARINFLVFLTLGIWSWSLMQFTIVLSATRGRRPRGSGSHHKEEHTDCCQNCCCGIDVWGIVLNVILQDAPFLTFRLLIIFQYKIINYMNVFFTCKNSLVIILQLYRLYVVNAEFWKNRRESRMAKARQFQSRRKVQDTDQNSIYMISNERGGDVKKKIRKAKDKDYAEHEAAFSKKKKDKKDKKKRKRKDTGYSTASSQNLYSTKASGTEKETRRKDKKGKKSKRTCSSSPSDCDLAKKQKRGKNADKNDKKKSRKIEAVVEESSSSSSSSSDSSNSTLPSYEVIDEKKARRRKRRGSSSDTSSGDSSSSSSSSSSSDSS</sequence>
<protein>
    <submittedName>
        <fullName evidence="3">Transmembrane protein 26</fullName>
    </submittedName>
</protein>
<dbReference type="AlphaFoldDB" id="A0A6P4F1D1"/>
<evidence type="ECO:0000313" key="3">
    <source>
        <dbReference type="RefSeq" id="XP_016984215.1"/>
    </source>
</evidence>
<reference evidence="3" key="1">
    <citation type="submission" date="2025-08" db="UniProtKB">
        <authorList>
            <consortium name="RefSeq"/>
        </authorList>
    </citation>
    <scope>IDENTIFICATION</scope>
</reference>
<feature type="compositionally biased region" description="Low complexity" evidence="1">
    <location>
        <begin position="469"/>
        <end position="482"/>
    </location>
</feature>
<keyword evidence="2" id="KW-1133">Transmembrane helix</keyword>
<feature type="transmembrane region" description="Helical" evidence="2">
    <location>
        <begin position="12"/>
        <end position="29"/>
    </location>
</feature>
<dbReference type="RefSeq" id="XP_016984215.2">
    <property type="nucleotide sequence ID" value="XM_017128726.2"/>
</dbReference>
<feature type="compositionally biased region" description="Basic residues" evidence="1">
    <location>
        <begin position="379"/>
        <end position="394"/>
    </location>
</feature>
<evidence type="ECO:0000256" key="1">
    <source>
        <dbReference type="SAM" id="MobiDB-lite"/>
    </source>
</evidence>
<keyword evidence="2 3" id="KW-0812">Transmembrane</keyword>
<organism evidence="3">
    <name type="scientific">Drosophila rhopaloa</name>
    <name type="common">Fruit fly</name>
    <dbReference type="NCBI Taxonomy" id="1041015"/>
    <lineage>
        <taxon>Eukaryota</taxon>
        <taxon>Metazoa</taxon>
        <taxon>Ecdysozoa</taxon>
        <taxon>Arthropoda</taxon>
        <taxon>Hexapoda</taxon>
        <taxon>Insecta</taxon>
        <taxon>Pterygota</taxon>
        <taxon>Neoptera</taxon>
        <taxon>Endopterygota</taxon>
        <taxon>Diptera</taxon>
        <taxon>Brachycera</taxon>
        <taxon>Muscomorpha</taxon>
        <taxon>Ephydroidea</taxon>
        <taxon>Drosophilidae</taxon>
        <taxon>Drosophila</taxon>
        <taxon>Sophophora</taxon>
    </lineage>
</organism>
<feature type="transmembrane region" description="Helical" evidence="2">
    <location>
        <begin position="150"/>
        <end position="169"/>
    </location>
</feature>
<gene>
    <name evidence="3" type="primary">LOC108048211</name>
</gene>
<feature type="transmembrane region" description="Helical" evidence="2">
    <location>
        <begin position="35"/>
        <end position="53"/>
    </location>
</feature>
<dbReference type="PANTHER" id="PTHR22168">
    <property type="entry name" value="TMEM26 PROTEIN"/>
    <property type="match status" value="1"/>
</dbReference>
<keyword evidence="2" id="KW-0472">Membrane</keyword>
<dbReference type="OrthoDB" id="10042902at2759"/>
<dbReference type="InterPro" id="IPR019169">
    <property type="entry name" value="Transmembrane_26"/>
</dbReference>
<accession>A0A6P4F1D1</accession>
<dbReference type="RefSeq" id="XP_016984215.1">
    <property type="nucleotide sequence ID" value="XM_017128726.1"/>
</dbReference>
<feature type="compositionally biased region" description="Low complexity" evidence="1">
    <location>
        <begin position="504"/>
        <end position="525"/>
    </location>
</feature>
<feature type="transmembrane region" description="Helical" evidence="2">
    <location>
        <begin position="65"/>
        <end position="84"/>
    </location>
</feature>
<dbReference type="GeneID" id="108048211"/>
<dbReference type="Pfam" id="PF09772">
    <property type="entry name" value="Tmem26"/>
    <property type="match status" value="1"/>
</dbReference>
<evidence type="ECO:0000256" key="2">
    <source>
        <dbReference type="SAM" id="Phobius"/>
    </source>
</evidence>
<feature type="compositionally biased region" description="Polar residues" evidence="1">
    <location>
        <begin position="397"/>
        <end position="412"/>
    </location>
</feature>